<accession>A0ABP6Z7C8</accession>
<evidence type="ECO:0000313" key="2">
    <source>
        <dbReference type="EMBL" id="GAA3600076.1"/>
    </source>
</evidence>
<dbReference type="RefSeq" id="WP_345573082.1">
    <property type="nucleotide sequence ID" value="NZ_BAABDQ010000035.1"/>
</dbReference>
<dbReference type="Proteomes" id="UP001500630">
    <property type="component" value="Unassembled WGS sequence"/>
</dbReference>
<gene>
    <name evidence="2" type="ORF">GCM10022419_100130</name>
</gene>
<feature type="region of interest" description="Disordered" evidence="1">
    <location>
        <begin position="1"/>
        <end position="27"/>
    </location>
</feature>
<evidence type="ECO:0000256" key="1">
    <source>
        <dbReference type="SAM" id="MobiDB-lite"/>
    </source>
</evidence>
<name>A0ABP6Z7C8_9ACTN</name>
<dbReference type="EMBL" id="BAABDQ010000035">
    <property type="protein sequence ID" value="GAA3600076.1"/>
    <property type="molecule type" value="Genomic_DNA"/>
</dbReference>
<keyword evidence="3" id="KW-1185">Reference proteome</keyword>
<organism evidence="2 3">
    <name type="scientific">Nonomuraea rosea</name>
    <dbReference type="NCBI Taxonomy" id="638574"/>
    <lineage>
        <taxon>Bacteria</taxon>
        <taxon>Bacillati</taxon>
        <taxon>Actinomycetota</taxon>
        <taxon>Actinomycetes</taxon>
        <taxon>Streptosporangiales</taxon>
        <taxon>Streptosporangiaceae</taxon>
        <taxon>Nonomuraea</taxon>
    </lineage>
</organism>
<proteinExistence type="predicted"/>
<reference evidence="3" key="1">
    <citation type="journal article" date="2019" name="Int. J. Syst. Evol. Microbiol.">
        <title>The Global Catalogue of Microorganisms (GCM) 10K type strain sequencing project: providing services to taxonomists for standard genome sequencing and annotation.</title>
        <authorList>
            <consortium name="The Broad Institute Genomics Platform"/>
            <consortium name="The Broad Institute Genome Sequencing Center for Infectious Disease"/>
            <person name="Wu L."/>
            <person name="Ma J."/>
        </authorList>
    </citation>
    <scope>NUCLEOTIDE SEQUENCE [LARGE SCALE GENOMIC DNA]</scope>
    <source>
        <strain evidence="3">JCM 17326</strain>
    </source>
</reference>
<evidence type="ECO:0000313" key="3">
    <source>
        <dbReference type="Proteomes" id="UP001500630"/>
    </source>
</evidence>
<comment type="caution">
    <text evidence="2">The sequence shown here is derived from an EMBL/GenBank/DDBJ whole genome shotgun (WGS) entry which is preliminary data.</text>
</comment>
<sequence length="70" mass="7504">MAEDVAGQLGRAGTESLSAEAENAAPGDEAAALIAWRDRRTVHRTAEEEEIISPRCGQKLRGSPSTWVAR</sequence>
<protein>
    <submittedName>
        <fullName evidence="2">Uncharacterized protein</fullName>
    </submittedName>
</protein>